<dbReference type="KEGG" id="beo:BEH_25135"/>
<organism evidence="1 2">
    <name type="scientific">Priestia filamentosa</name>
    <dbReference type="NCBI Taxonomy" id="1402861"/>
    <lineage>
        <taxon>Bacteria</taxon>
        <taxon>Bacillati</taxon>
        <taxon>Bacillota</taxon>
        <taxon>Bacilli</taxon>
        <taxon>Bacillales</taxon>
        <taxon>Bacillaceae</taxon>
        <taxon>Priestia</taxon>
    </lineage>
</organism>
<geneLocation type="plasmid" evidence="2">
    <name>pbeh2</name>
</geneLocation>
<dbReference type="EMBL" id="CP015324">
    <property type="protein sequence ID" value="AWG44272.1"/>
    <property type="molecule type" value="Genomic_DNA"/>
</dbReference>
<keyword evidence="1" id="KW-0614">Plasmid</keyword>
<gene>
    <name evidence="1" type="ORF">BEH_25135</name>
</gene>
<dbReference type="Proteomes" id="UP000036202">
    <property type="component" value="Plasmid pbeh2"/>
</dbReference>
<sequence length="294" mass="34301">MAKSKIDVVIDKIDKSEYATFQSMEKLREAVNVHVHTIQDSDLRPSTKRKLISLLDYLRDHSRVYFGLSFRRRSIIAEHFGVNKADTVGEWLKRLSDMGIVRIIPTKRSRDMKQTVNLVQILPPSQPTNGDKQAQEEEKIEHLEDNTLIKTNTKDYSIRKEDTYEEVYPSYIPHKFVMRVKPLFPNVKKAYELFGKVRLAYLKSTVEKPLEELESIILTAISDSVSALKLRRIKKGYSYEALKGYLYGTAHRLFLEEKRRESVRKDPTLLINFLNTKPKKSILVRKMESLSIPW</sequence>
<reference evidence="1 2" key="1">
    <citation type="journal article" date="2015" name="PLoS ONE">
        <title>Genome Sequence of Bacillus endophyticus and Analysis of Its Companion Mechanism in the Ketogulonigenium vulgare-Bacillus Strain Consortium.</title>
        <authorList>
            <person name="Jia N."/>
            <person name="Du J."/>
            <person name="Ding M.Z."/>
            <person name="Gao F."/>
            <person name="Yuan Y.J."/>
        </authorList>
    </citation>
    <scope>NUCLEOTIDE SEQUENCE [LARGE SCALE GENOMIC DNA]</scope>
    <source>
        <strain evidence="1 2">Hbe603</strain>
        <plasmid evidence="2">pbeh2</plasmid>
    </source>
</reference>
<name>A0A2S1LZM6_9BACI</name>
<evidence type="ECO:0000313" key="1">
    <source>
        <dbReference type="EMBL" id="AWG44272.1"/>
    </source>
</evidence>
<dbReference type="RefSeq" id="WP_046218534.1">
    <property type="nucleotide sequence ID" value="NZ_CP015324.1"/>
</dbReference>
<proteinExistence type="predicted"/>
<dbReference type="OrthoDB" id="2969344at2"/>
<evidence type="ECO:0000313" key="2">
    <source>
        <dbReference type="Proteomes" id="UP000036202"/>
    </source>
</evidence>
<dbReference type="AlphaFoldDB" id="A0A2S1LZM6"/>
<protein>
    <submittedName>
        <fullName evidence="1">Uncharacterized protein</fullName>
    </submittedName>
</protein>
<keyword evidence="2" id="KW-1185">Reference proteome</keyword>
<accession>A0A2S1LZM6</accession>